<keyword evidence="2" id="KW-1185">Reference proteome</keyword>
<name>A0ACA9N3K1_9GLOM</name>
<organism evidence="1 2">
    <name type="scientific">Acaulospora colombiana</name>
    <dbReference type="NCBI Taxonomy" id="27376"/>
    <lineage>
        <taxon>Eukaryota</taxon>
        <taxon>Fungi</taxon>
        <taxon>Fungi incertae sedis</taxon>
        <taxon>Mucoromycota</taxon>
        <taxon>Glomeromycotina</taxon>
        <taxon>Glomeromycetes</taxon>
        <taxon>Diversisporales</taxon>
        <taxon>Acaulosporaceae</taxon>
        <taxon>Acaulospora</taxon>
    </lineage>
</organism>
<dbReference type="Proteomes" id="UP000789525">
    <property type="component" value="Unassembled WGS sequence"/>
</dbReference>
<proteinExistence type="predicted"/>
<evidence type="ECO:0000313" key="2">
    <source>
        <dbReference type="Proteomes" id="UP000789525"/>
    </source>
</evidence>
<gene>
    <name evidence="1" type="ORF">ACOLOM_LOCUS7600</name>
</gene>
<reference evidence="1" key="1">
    <citation type="submission" date="2021-06" db="EMBL/GenBank/DDBJ databases">
        <authorList>
            <person name="Kallberg Y."/>
            <person name="Tangrot J."/>
            <person name="Rosling A."/>
        </authorList>
    </citation>
    <scope>NUCLEOTIDE SEQUENCE</scope>
    <source>
        <strain evidence="1">CL356</strain>
    </source>
</reference>
<sequence>MVRVTYLSLILALALLTPDSDAYFFRKKPSCVFTSTQTETSTETLTLHEGKYHESDLKDLILCRDHADNFDFKWDSDKDDERRWCVGKSRFRTTTVTCTPTVHVHGYRFEKRFDNPPCTKSPAVNYDNTSPTYVDHNTVTSTKCKKKHHHHNVDYENNDTTPTDVDYDNTVTSTKCKKKHHHHNVDYDNTVTTSSTPCTTTTTPADVDYDNTVTSTKCKKKHHHHNVEYDNTVTPSSTPCTTTPINVDDDVSSTTSTSCTKKAPTPESDYTSPV</sequence>
<feature type="non-terminal residue" evidence="1">
    <location>
        <position position="274"/>
    </location>
</feature>
<protein>
    <submittedName>
        <fullName evidence="1">5960_t:CDS:1</fullName>
    </submittedName>
</protein>
<evidence type="ECO:0000313" key="1">
    <source>
        <dbReference type="EMBL" id="CAG8629979.1"/>
    </source>
</evidence>
<accession>A0ACA9N3K1</accession>
<dbReference type="EMBL" id="CAJVPT010017934">
    <property type="protein sequence ID" value="CAG8629979.1"/>
    <property type="molecule type" value="Genomic_DNA"/>
</dbReference>
<comment type="caution">
    <text evidence="1">The sequence shown here is derived from an EMBL/GenBank/DDBJ whole genome shotgun (WGS) entry which is preliminary data.</text>
</comment>